<evidence type="ECO:0000259" key="2">
    <source>
        <dbReference type="Pfam" id="PF04324"/>
    </source>
</evidence>
<reference evidence="3 4" key="1">
    <citation type="submission" date="2020-08" db="EMBL/GenBank/DDBJ databases">
        <title>Genome public.</title>
        <authorList>
            <person name="Liu C."/>
            <person name="Sun Q."/>
        </authorList>
    </citation>
    <scope>NUCLEOTIDE SEQUENCE [LARGE SCALE GENOMIC DNA]</scope>
    <source>
        <strain evidence="3 4">NSJ-6</strain>
    </source>
</reference>
<keyword evidence="4" id="KW-1185">Reference proteome</keyword>
<name>A0ABR7D8U7_9CLOT</name>
<dbReference type="InterPro" id="IPR036188">
    <property type="entry name" value="FAD/NAD-bd_sf"/>
</dbReference>
<evidence type="ECO:0000259" key="1">
    <source>
        <dbReference type="Pfam" id="PF01266"/>
    </source>
</evidence>
<dbReference type="Pfam" id="PF01266">
    <property type="entry name" value="DAO"/>
    <property type="match status" value="1"/>
</dbReference>
<organism evidence="3 4">
    <name type="scientific">Clostridium hominis</name>
    <dbReference type="NCBI Taxonomy" id="2763036"/>
    <lineage>
        <taxon>Bacteria</taxon>
        <taxon>Bacillati</taxon>
        <taxon>Bacillota</taxon>
        <taxon>Clostridia</taxon>
        <taxon>Eubacteriales</taxon>
        <taxon>Clostridiaceae</taxon>
        <taxon>Clostridium</taxon>
    </lineage>
</organism>
<comment type="caution">
    <text evidence="3">The sequence shown here is derived from an EMBL/GenBank/DDBJ whole genome shotgun (WGS) entry which is preliminary data.</text>
</comment>
<dbReference type="Gene3D" id="3.30.9.10">
    <property type="entry name" value="D-Amino Acid Oxidase, subunit A, domain 2"/>
    <property type="match status" value="1"/>
</dbReference>
<gene>
    <name evidence="3" type="ORF">H8S20_02790</name>
</gene>
<dbReference type="InterPro" id="IPR052745">
    <property type="entry name" value="G3P_Oxidase/Oxidoreductase"/>
</dbReference>
<dbReference type="InterPro" id="IPR007419">
    <property type="entry name" value="BFD-like_2Fe2S-bd_dom"/>
</dbReference>
<feature type="domain" description="BFD-like [2Fe-2S]-binding" evidence="2">
    <location>
        <begin position="399"/>
        <end position="452"/>
    </location>
</feature>
<dbReference type="SUPFAM" id="SSF54373">
    <property type="entry name" value="FAD-linked reductases, C-terminal domain"/>
    <property type="match status" value="1"/>
</dbReference>
<evidence type="ECO:0000313" key="3">
    <source>
        <dbReference type="EMBL" id="MBC5627812.1"/>
    </source>
</evidence>
<dbReference type="Proteomes" id="UP000596929">
    <property type="component" value="Unassembled WGS sequence"/>
</dbReference>
<dbReference type="Gene3D" id="3.50.50.60">
    <property type="entry name" value="FAD/NAD(P)-binding domain"/>
    <property type="match status" value="1"/>
</dbReference>
<dbReference type="EMBL" id="JACOOO010000004">
    <property type="protein sequence ID" value="MBC5627812.1"/>
    <property type="molecule type" value="Genomic_DNA"/>
</dbReference>
<evidence type="ECO:0000313" key="4">
    <source>
        <dbReference type="Proteomes" id="UP000596929"/>
    </source>
</evidence>
<dbReference type="InterPro" id="IPR006076">
    <property type="entry name" value="FAD-dep_OxRdtase"/>
</dbReference>
<dbReference type="Gene3D" id="1.10.10.1100">
    <property type="entry name" value="BFD-like [2Fe-2S]-binding domain"/>
    <property type="match status" value="1"/>
</dbReference>
<accession>A0ABR7D8U7</accession>
<dbReference type="RefSeq" id="WP_186859232.1">
    <property type="nucleotide sequence ID" value="NZ_JACOOO010000004.1"/>
</dbReference>
<dbReference type="PANTHER" id="PTHR42720:SF1">
    <property type="entry name" value="GLYCEROL 3-PHOSPHATE OXIDASE"/>
    <property type="match status" value="1"/>
</dbReference>
<proteinExistence type="predicted"/>
<dbReference type="CDD" id="cd19946">
    <property type="entry name" value="GlpA-like_Fer2_BFD-like"/>
    <property type="match status" value="1"/>
</dbReference>
<sequence>MKKDVVIIGAGIVGCAIARELSKYDLKITVIEKENDVATGISKANSGIIHAGFNEKKGTLKAELNIKGNQMYDSLAKDLDFNFNRNGALVLGFNDDDMYKLNTLKCNGTVLGVKDLEILSKEELREIEPNLSTDVVGALYAKTSGIVSPYEVTIALAENACENGVEFILNSEVIDIENTDPGYTIVLKDGRCVNSTIVINSAGINSDEINNMINKNKYTLHPVKGEYLLLDKVAGKIINKTIFQVPSKISKGVLVTPTSDGNLLIGPTAKGIDSKSSLDSTKVSLDEILDKSKKSVTTIPTGRILTTFAGLRPRLDYGDFIIEEAIDNENFISLVGIESPGLTAAPAIAVYIKDIISKKLNLKENIYFYPYRKRIIKFTDLSLEEKNELISKNPEYGRMICKCELITEGEIIDSINRPLGARTVDGVKRRTRATMGGCQGIGCLLPISKIISRELGIDITEVTKNSKCSPVIGFKEV</sequence>
<dbReference type="SUPFAM" id="SSF51905">
    <property type="entry name" value="FAD/NAD(P)-binding domain"/>
    <property type="match status" value="1"/>
</dbReference>
<protein>
    <submittedName>
        <fullName evidence="3">NAD(P)/FAD-dependent oxidoreductase</fullName>
    </submittedName>
</protein>
<dbReference type="InterPro" id="IPR041854">
    <property type="entry name" value="BFD-like_2Fe2S-bd_dom_sf"/>
</dbReference>
<dbReference type="Pfam" id="PF04324">
    <property type="entry name" value="Fer2_BFD"/>
    <property type="match status" value="1"/>
</dbReference>
<feature type="domain" description="FAD dependent oxidoreductase" evidence="1">
    <location>
        <begin position="4"/>
        <end position="353"/>
    </location>
</feature>
<dbReference type="PANTHER" id="PTHR42720">
    <property type="entry name" value="GLYCEROL-3-PHOSPHATE DEHYDROGENASE"/>
    <property type="match status" value="1"/>
</dbReference>
<dbReference type="PROSITE" id="PS51257">
    <property type="entry name" value="PROKAR_LIPOPROTEIN"/>
    <property type="match status" value="1"/>
</dbReference>